<dbReference type="InterPro" id="IPR036049">
    <property type="entry name" value="Ribosomal_uL29_sf"/>
</dbReference>
<dbReference type="PROSITE" id="PS00579">
    <property type="entry name" value="RIBOSOMAL_L29"/>
    <property type="match status" value="1"/>
</dbReference>
<name>A0A1Y1SH28_9GAMM</name>
<dbReference type="AlphaFoldDB" id="A0A1Y1SH28"/>
<evidence type="ECO:0000313" key="7">
    <source>
        <dbReference type="Proteomes" id="UP000192342"/>
    </source>
</evidence>
<keyword evidence="3 5" id="KW-0687">Ribonucleoprotein</keyword>
<dbReference type="Pfam" id="PF00831">
    <property type="entry name" value="Ribosomal_L29"/>
    <property type="match status" value="1"/>
</dbReference>
<dbReference type="InterPro" id="IPR050063">
    <property type="entry name" value="Ribosomal_protein_uL29"/>
</dbReference>
<gene>
    <name evidence="5" type="primary">rpmC</name>
    <name evidence="6" type="ORF">ATO7_03820</name>
</gene>
<dbReference type="STRING" id="1317117.ATO7_03820"/>
<dbReference type="NCBIfam" id="TIGR00012">
    <property type="entry name" value="L29"/>
    <property type="match status" value="1"/>
</dbReference>
<dbReference type="GO" id="GO:0006412">
    <property type="term" value="P:translation"/>
    <property type="evidence" value="ECO:0007669"/>
    <property type="project" value="UniProtKB-UniRule"/>
</dbReference>
<protein>
    <recommendedName>
        <fullName evidence="4 5">Large ribosomal subunit protein uL29</fullName>
    </recommendedName>
</protein>
<comment type="similarity">
    <text evidence="1 5">Belongs to the universal ribosomal protein uL29 family.</text>
</comment>
<dbReference type="HAMAP" id="MF_00374">
    <property type="entry name" value="Ribosomal_uL29"/>
    <property type="match status" value="1"/>
</dbReference>
<organism evidence="6 7">
    <name type="scientific">Oceanococcus atlanticus</name>
    <dbReference type="NCBI Taxonomy" id="1317117"/>
    <lineage>
        <taxon>Bacteria</taxon>
        <taxon>Pseudomonadati</taxon>
        <taxon>Pseudomonadota</taxon>
        <taxon>Gammaproteobacteria</taxon>
        <taxon>Chromatiales</taxon>
        <taxon>Oceanococcaceae</taxon>
        <taxon>Oceanococcus</taxon>
    </lineage>
</organism>
<dbReference type="PANTHER" id="PTHR10916:SF0">
    <property type="entry name" value="LARGE RIBOSOMAL SUBUNIT PROTEIN UL29C"/>
    <property type="match status" value="1"/>
</dbReference>
<evidence type="ECO:0000256" key="2">
    <source>
        <dbReference type="ARBA" id="ARBA00022980"/>
    </source>
</evidence>
<dbReference type="CDD" id="cd00427">
    <property type="entry name" value="Ribosomal_L29_HIP"/>
    <property type="match status" value="1"/>
</dbReference>
<dbReference type="Gene3D" id="1.10.287.310">
    <property type="match status" value="1"/>
</dbReference>
<keyword evidence="2 5" id="KW-0689">Ribosomal protein</keyword>
<dbReference type="EMBL" id="AQQV01000001">
    <property type="protein sequence ID" value="ORE88973.1"/>
    <property type="molecule type" value="Genomic_DNA"/>
</dbReference>
<dbReference type="InterPro" id="IPR018254">
    <property type="entry name" value="Ribosomal_uL29_CS"/>
</dbReference>
<dbReference type="OrthoDB" id="9815192at2"/>
<dbReference type="PANTHER" id="PTHR10916">
    <property type="entry name" value="60S RIBOSOMAL PROTEIN L35/50S RIBOSOMAL PROTEIN L29"/>
    <property type="match status" value="1"/>
</dbReference>
<dbReference type="GO" id="GO:0022625">
    <property type="term" value="C:cytosolic large ribosomal subunit"/>
    <property type="evidence" value="ECO:0007669"/>
    <property type="project" value="TreeGrafter"/>
</dbReference>
<keyword evidence="7" id="KW-1185">Reference proteome</keyword>
<evidence type="ECO:0000313" key="6">
    <source>
        <dbReference type="EMBL" id="ORE88973.1"/>
    </source>
</evidence>
<sequence>MKASELRDKGAEDLAAELVALRREQFNLRLQLATGQSMKSHRVREVRREIARVKTILNEKGRQA</sequence>
<evidence type="ECO:0000256" key="3">
    <source>
        <dbReference type="ARBA" id="ARBA00023274"/>
    </source>
</evidence>
<dbReference type="FunFam" id="1.10.287.310:FF:000001">
    <property type="entry name" value="50S ribosomal protein L29"/>
    <property type="match status" value="1"/>
</dbReference>
<evidence type="ECO:0000256" key="1">
    <source>
        <dbReference type="ARBA" id="ARBA00009254"/>
    </source>
</evidence>
<proteinExistence type="inferred from homology"/>
<dbReference type="InterPro" id="IPR001854">
    <property type="entry name" value="Ribosomal_uL29"/>
</dbReference>
<reference evidence="6 7" key="1">
    <citation type="submission" date="2013-04" db="EMBL/GenBank/DDBJ databases">
        <title>Oceanococcus atlanticus 22II-S10r2 Genome Sequencing.</title>
        <authorList>
            <person name="Lai Q."/>
            <person name="Li G."/>
            <person name="Shao Z."/>
        </authorList>
    </citation>
    <scope>NUCLEOTIDE SEQUENCE [LARGE SCALE GENOMIC DNA]</scope>
    <source>
        <strain evidence="6 7">22II-S10r2</strain>
    </source>
</reference>
<dbReference type="Proteomes" id="UP000192342">
    <property type="component" value="Unassembled WGS sequence"/>
</dbReference>
<evidence type="ECO:0000256" key="5">
    <source>
        <dbReference type="HAMAP-Rule" id="MF_00374"/>
    </source>
</evidence>
<dbReference type="RefSeq" id="WP_083559683.1">
    <property type="nucleotide sequence ID" value="NZ_AQQV01000001.1"/>
</dbReference>
<accession>A0A1Y1SH28</accession>
<comment type="caution">
    <text evidence="6">The sequence shown here is derived from an EMBL/GenBank/DDBJ whole genome shotgun (WGS) entry which is preliminary data.</text>
</comment>
<dbReference type="GO" id="GO:0003735">
    <property type="term" value="F:structural constituent of ribosome"/>
    <property type="evidence" value="ECO:0007669"/>
    <property type="project" value="InterPro"/>
</dbReference>
<evidence type="ECO:0000256" key="4">
    <source>
        <dbReference type="ARBA" id="ARBA00035204"/>
    </source>
</evidence>
<dbReference type="SUPFAM" id="SSF46561">
    <property type="entry name" value="Ribosomal protein L29 (L29p)"/>
    <property type="match status" value="1"/>
</dbReference>